<dbReference type="Proteomes" id="UP000095287">
    <property type="component" value="Unplaced"/>
</dbReference>
<feature type="chain" id="PRO_5009313534" evidence="3">
    <location>
        <begin position="18"/>
        <end position="193"/>
    </location>
</feature>
<evidence type="ECO:0000256" key="2">
    <source>
        <dbReference type="SAM" id="Phobius"/>
    </source>
</evidence>
<dbReference type="Pfam" id="PF01456">
    <property type="entry name" value="Mucin"/>
    <property type="match status" value="1"/>
</dbReference>
<keyword evidence="2" id="KW-1133">Transmembrane helix</keyword>
<keyword evidence="4" id="KW-1185">Reference proteome</keyword>
<reference evidence="5" key="1">
    <citation type="submission" date="2016-11" db="UniProtKB">
        <authorList>
            <consortium name="WormBaseParasite"/>
        </authorList>
    </citation>
    <scope>IDENTIFICATION</scope>
</reference>
<keyword evidence="3" id="KW-0732">Signal</keyword>
<evidence type="ECO:0000313" key="5">
    <source>
        <dbReference type="WBParaSite" id="L893_g26827.t1"/>
    </source>
</evidence>
<evidence type="ECO:0000313" key="4">
    <source>
        <dbReference type="Proteomes" id="UP000095287"/>
    </source>
</evidence>
<protein>
    <submittedName>
        <fullName evidence="5">Uncharacterized protein</fullName>
    </submittedName>
</protein>
<accession>A0A1I7ZJ71</accession>
<keyword evidence="2" id="KW-0472">Membrane</keyword>
<evidence type="ECO:0000256" key="3">
    <source>
        <dbReference type="SAM" id="SignalP"/>
    </source>
</evidence>
<sequence>MMKQVALLLLLVYGANSIASVKRIASVERIKALIEGRIRIVDKPYKQGNNERRVVVFCHADRKGNVFGLCTKNSTTTTTTTTTTPTTTTTTTTTTTATATTDRPTTTTSGHKEDRKELQYKPCHEEYICQSLPWALIPVVAVLSLLLGLLLGPPLRDALRIRKDAIRAVQEAVASGGESGNALLGSTSNISTT</sequence>
<dbReference type="InterPro" id="IPR000458">
    <property type="entry name" value="Tryp_mucin"/>
</dbReference>
<proteinExistence type="predicted"/>
<organism evidence="4 5">
    <name type="scientific">Steinernema glaseri</name>
    <dbReference type="NCBI Taxonomy" id="37863"/>
    <lineage>
        <taxon>Eukaryota</taxon>
        <taxon>Metazoa</taxon>
        <taxon>Ecdysozoa</taxon>
        <taxon>Nematoda</taxon>
        <taxon>Chromadorea</taxon>
        <taxon>Rhabditida</taxon>
        <taxon>Tylenchina</taxon>
        <taxon>Panagrolaimomorpha</taxon>
        <taxon>Strongyloidoidea</taxon>
        <taxon>Steinernematidae</taxon>
        <taxon>Steinernema</taxon>
    </lineage>
</organism>
<dbReference type="WBParaSite" id="L893_g26827.t1">
    <property type="protein sequence ID" value="L893_g26827.t1"/>
    <property type="gene ID" value="L893_g26827"/>
</dbReference>
<feature type="compositionally biased region" description="Low complexity" evidence="1">
    <location>
        <begin position="76"/>
        <end position="108"/>
    </location>
</feature>
<evidence type="ECO:0000256" key="1">
    <source>
        <dbReference type="SAM" id="MobiDB-lite"/>
    </source>
</evidence>
<feature type="region of interest" description="Disordered" evidence="1">
    <location>
        <begin position="76"/>
        <end position="113"/>
    </location>
</feature>
<feature type="transmembrane region" description="Helical" evidence="2">
    <location>
        <begin position="132"/>
        <end position="152"/>
    </location>
</feature>
<feature type="signal peptide" evidence="3">
    <location>
        <begin position="1"/>
        <end position="17"/>
    </location>
</feature>
<keyword evidence="2" id="KW-0812">Transmembrane</keyword>
<dbReference type="AlphaFoldDB" id="A0A1I7ZJ71"/>
<name>A0A1I7ZJ71_9BILA</name>